<dbReference type="InterPro" id="IPR051814">
    <property type="entry name" value="NAD(P)H-dep_FMN_reductase"/>
</dbReference>
<dbReference type="GO" id="GO:0016491">
    <property type="term" value="F:oxidoreductase activity"/>
    <property type="evidence" value="ECO:0007669"/>
    <property type="project" value="UniProtKB-KW"/>
</dbReference>
<reference evidence="7" key="1">
    <citation type="submission" date="2018-07" db="EMBL/GenBank/DDBJ databases">
        <authorList>
            <person name="Zhao J."/>
        </authorList>
    </citation>
    <scope>NUCLEOTIDE SEQUENCE [LARGE SCALE GENOMIC DNA]</scope>
    <source>
        <strain evidence="7">GSSD-12</strain>
    </source>
</reference>
<dbReference type="OrthoDB" id="1643408at2"/>
<dbReference type="InterPro" id="IPR029039">
    <property type="entry name" value="Flavoprotein-like_sf"/>
</dbReference>
<organism evidence="6 7">
    <name type="scientific">Streptomyces paludis</name>
    <dbReference type="NCBI Taxonomy" id="2282738"/>
    <lineage>
        <taxon>Bacteria</taxon>
        <taxon>Bacillati</taxon>
        <taxon>Actinomycetota</taxon>
        <taxon>Actinomycetes</taxon>
        <taxon>Kitasatosporales</taxon>
        <taxon>Streptomycetaceae</taxon>
        <taxon>Streptomyces</taxon>
    </lineage>
</organism>
<dbReference type="PANTHER" id="PTHR43408:SF2">
    <property type="entry name" value="FMN REDUCTASE (NADPH)"/>
    <property type="match status" value="1"/>
</dbReference>
<dbReference type="InterPro" id="IPR005025">
    <property type="entry name" value="FMN_Rdtase-like_dom"/>
</dbReference>
<dbReference type="AlphaFoldDB" id="A0A345HPZ7"/>
<dbReference type="EMBL" id="CP031194">
    <property type="protein sequence ID" value="AXG78771.1"/>
    <property type="molecule type" value="Genomic_DNA"/>
</dbReference>
<dbReference type="PANTHER" id="PTHR43408">
    <property type="entry name" value="FMN REDUCTASE (NADPH)"/>
    <property type="match status" value="1"/>
</dbReference>
<keyword evidence="3" id="KW-0560">Oxidoreductase</keyword>
<feature type="domain" description="NADPH-dependent FMN reductase-like" evidence="5">
    <location>
        <begin position="10"/>
        <end position="160"/>
    </location>
</feature>
<dbReference type="KEGG" id="spad:DVK44_14850"/>
<name>A0A345HPZ7_9ACTN</name>
<evidence type="ECO:0000259" key="5">
    <source>
        <dbReference type="Pfam" id="PF03358"/>
    </source>
</evidence>
<evidence type="ECO:0000256" key="3">
    <source>
        <dbReference type="ARBA" id="ARBA00023002"/>
    </source>
</evidence>
<dbReference type="InterPro" id="IPR023932">
    <property type="entry name" value="CE1759_FMN_reduct"/>
</dbReference>
<dbReference type="Pfam" id="PF03358">
    <property type="entry name" value="FMN_red"/>
    <property type="match status" value="1"/>
</dbReference>
<dbReference type="Gene3D" id="3.40.50.360">
    <property type="match status" value="1"/>
</dbReference>
<keyword evidence="1" id="KW-0285">Flavoprotein</keyword>
<evidence type="ECO:0000256" key="1">
    <source>
        <dbReference type="ARBA" id="ARBA00022630"/>
    </source>
</evidence>
<evidence type="ECO:0000313" key="7">
    <source>
        <dbReference type="Proteomes" id="UP000253868"/>
    </source>
</evidence>
<feature type="region of interest" description="Disordered" evidence="4">
    <location>
        <begin position="212"/>
        <end position="231"/>
    </location>
</feature>
<keyword evidence="2" id="KW-0288">FMN</keyword>
<evidence type="ECO:0000313" key="6">
    <source>
        <dbReference type="EMBL" id="AXG78771.1"/>
    </source>
</evidence>
<keyword evidence="7" id="KW-1185">Reference proteome</keyword>
<sequence>MSAMSTETLKIVTVVAGLSRPSSTRLLGDRLAEAVTRELAAGDRKAENTVVELRELAVDLANTLITGFPSPALSDALDAVTEADGLIVVTPVFAASYSGLFKSFFDVVDPDALTGKAVLLGATGGTARHSLVVEHALRPLFSYLHALTAPTGVFAATDDWATGELSVRIGRAGEEFARLLNGTARPAAEKEAAAAELDEVVPFEQLLANGWSTGLDSVGDTGEVRAPHPEP</sequence>
<protein>
    <submittedName>
        <fullName evidence="6">Oxidoreductase</fullName>
    </submittedName>
</protein>
<accession>A0A345HPZ7</accession>
<evidence type="ECO:0000256" key="4">
    <source>
        <dbReference type="SAM" id="MobiDB-lite"/>
    </source>
</evidence>
<feature type="compositionally biased region" description="Basic and acidic residues" evidence="4">
    <location>
        <begin position="222"/>
        <end position="231"/>
    </location>
</feature>
<dbReference type="NCBIfam" id="TIGR04037">
    <property type="entry name" value="LLM_duo_CE1759"/>
    <property type="match status" value="1"/>
</dbReference>
<dbReference type="SUPFAM" id="SSF52218">
    <property type="entry name" value="Flavoproteins"/>
    <property type="match status" value="1"/>
</dbReference>
<dbReference type="Proteomes" id="UP000253868">
    <property type="component" value="Chromosome"/>
</dbReference>
<evidence type="ECO:0000256" key="2">
    <source>
        <dbReference type="ARBA" id="ARBA00022643"/>
    </source>
</evidence>
<proteinExistence type="predicted"/>
<gene>
    <name evidence="6" type="ORF">DVK44_14850</name>
</gene>